<dbReference type="CDD" id="cd00093">
    <property type="entry name" value="HTH_XRE"/>
    <property type="match status" value="1"/>
</dbReference>
<dbReference type="Pfam" id="PF01381">
    <property type="entry name" value="HTH_3"/>
    <property type="match status" value="1"/>
</dbReference>
<proteinExistence type="predicted"/>
<dbReference type="AlphaFoldDB" id="A0A756I2K1"/>
<dbReference type="InterPro" id="IPR001387">
    <property type="entry name" value="Cro/C1-type_HTH"/>
</dbReference>
<dbReference type="SUPFAM" id="SSF47413">
    <property type="entry name" value="lambda repressor-like DNA-binding domains"/>
    <property type="match status" value="1"/>
</dbReference>
<evidence type="ECO:0000256" key="1">
    <source>
        <dbReference type="ARBA" id="ARBA00023125"/>
    </source>
</evidence>
<dbReference type="SMART" id="SM00530">
    <property type="entry name" value="HTH_XRE"/>
    <property type="match status" value="1"/>
</dbReference>
<name>A0A756I2K1_SALER</name>
<evidence type="ECO:0000259" key="2">
    <source>
        <dbReference type="PROSITE" id="PS50943"/>
    </source>
</evidence>
<keyword evidence="1" id="KW-0238">DNA-binding</keyword>
<organism evidence="3">
    <name type="scientific">Salmonella enterica</name>
    <name type="common">Salmonella choleraesuis</name>
    <dbReference type="NCBI Taxonomy" id="28901"/>
    <lineage>
        <taxon>Bacteria</taxon>
        <taxon>Pseudomonadati</taxon>
        <taxon>Pseudomonadota</taxon>
        <taxon>Gammaproteobacteria</taxon>
        <taxon>Enterobacterales</taxon>
        <taxon>Enterobacteriaceae</taxon>
        <taxon>Salmonella</taxon>
    </lineage>
</organism>
<dbReference type="PANTHER" id="PTHR36924:SF1">
    <property type="entry name" value="ANTITOXIN HIGA-1"/>
    <property type="match status" value="1"/>
</dbReference>
<accession>A0A756I2K1</accession>
<sequence>MAMMFNPPHPGVLVKESMEALNLSARALAHKLGVAPSTVQRLITGKSDVSPEMAIRLAAVIGSSEQVWMGMQTDYDLWHARQHIDVTSLHRMVMASV</sequence>
<dbReference type="InterPro" id="IPR013430">
    <property type="entry name" value="Toxin_antidote_HigA"/>
</dbReference>
<gene>
    <name evidence="3" type="ORF">G8O67_003428</name>
</gene>
<reference evidence="3" key="2">
    <citation type="submission" date="2020-02" db="EMBL/GenBank/DDBJ databases">
        <authorList>
            <consortium name="NCBI Pathogen Detection Project"/>
        </authorList>
    </citation>
    <scope>NUCLEOTIDE SEQUENCE</scope>
    <source>
        <strain evidence="3">MA.CK_00/00002125</strain>
    </source>
</reference>
<dbReference type="EMBL" id="DAAWYJ010000015">
    <property type="protein sequence ID" value="HAG0016108.1"/>
    <property type="molecule type" value="Genomic_DNA"/>
</dbReference>
<dbReference type="PANTHER" id="PTHR36924">
    <property type="entry name" value="ANTITOXIN HIGA-1"/>
    <property type="match status" value="1"/>
</dbReference>
<protein>
    <submittedName>
        <fullName evidence="3">HigA family addiction module antidote protein</fullName>
    </submittedName>
</protein>
<reference evidence="3" key="1">
    <citation type="journal article" date="2018" name="Genome Biol.">
        <title>SKESA: strategic k-mer extension for scrupulous assemblies.</title>
        <authorList>
            <person name="Souvorov A."/>
            <person name="Agarwala R."/>
            <person name="Lipman D.J."/>
        </authorList>
    </citation>
    <scope>NUCLEOTIDE SEQUENCE</scope>
    <source>
        <strain evidence="3">MA.CK_00/00002125</strain>
    </source>
</reference>
<dbReference type="NCBIfam" id="TIGR02607">
    <property type="entry name" value="antidote_HigA"/>
    <property type="match status" value="1"/>
</dbReference>
<dbReference type="InterPro" id="IPR010982">
    <property type="entry name" value="Lambda_DNA-bd_dom_sf"/>
</dbReference>
<comment type="caution">
    <text evidence="3">The sequence shown here is derived from an EMBL/GenBank/DDBJ whole genome shotgun (WGS) entry which is preliminary data.</text>
</comment>
<evidence type="ECO:0000313" key="3">
    <source>
        <dbReference type="EMBL" id="HAG0016108.1"/>
    </source>
</evidence>
<dbReference type="GO" id="GO:0003677">
    <property type="term" value="F:DNA binding"/>
    <property type="evidence" value="ECO:0007669"/>
    <property type="project" value="UniProtKB-KW"/>
</dbReference>
<dbReference type="PROSITE" id="PS50943">
    <property type="entry name" value="HTH_CROC1"/>
    <property type="match status" value="1"/>
</dbReference>
<dbReference type="Gene3D" id="1.10.260.40">
    <property type="entry name" value="lambda repressor-like DNA-binding domains"/>
    <property type="match status" value="1"/>
</dbReference>
<feature type="domain" description="HTH cro/C1-type" evidence="2">
    <location>
        <begin position="14"/>
        <end position="68"/>
    </location>
</feature>